<dbReference type="PANTHER" id="PTHR43764">
    <property type="entry name" value="MOLYBDENUM COFACTOR BIOSYNTHESIS"/>
    <property type="match status" value="1"/>
</dbReference>
<dbReference type="SUPFAM" id="SSF53218">
    <property type="entry name" value="Molybdenum cofactor biosynthesis proteins"/>
    <property type="match status" value="1"/>
</dbReference>
<organism evidence="4 5">
    <name type="scientific">Tessaracoccus lubricantis</name>
    <dbReference type="NCBI Taxonomy" id="545543"/>
    <lineage>
        <taxon>Bacteria</taxon>
        <taxon>Bacillati</taxon>
        <taxon>Actinomycetota</taxon>
        <taxon>Actinomycetes</taxon>
        <taxon>Propionibacteriales</taxon>
        <taxon>Propionibacteriaceae</taxon>
        <taxon>Tessaracoccus</taxon>
    </lineage>
</organism>
<dbReference type="EMBL" id="BAABLV010000008">
    <property type="protein sequence ID" value="GAA4891840.1"/>
    <property type="molecule type" value="Genomic_DNA"/>
</dbReference>
<evidence type="ECO:0000259" key="3">
    <source>
        <dbReference type="SMART" id="SM00852"/>
    </source>
</evidence>
<gene>
    <name evidence="4" type="ORF">GCM10025789_06030</name>
</gene>
<feature type="domain" description="MoaB/Mog" evidence="3">
    <location>
        <begin position="28"/>
        <end position="175"/>
    </location>
</feature>
<accession>A0ABP9F0Z6</accession>
<dbReference type="InterPro" id="IPR001453">
    <property type="entry name" value="MoaB/Mog_dom"/>
</dbReference>
<keyword evidence="5" id="KW-1185">Reference proteome</keyword>
<dbReference type="Gene3D" id="3.40.980.10">
    <property type="entry name" value="MoaB/Mog-like domain"/>
    <property type="match status" value="1"/>
</dbReference>
<dbReference type="InterPro" id="IPR051920">
    <property type="entry name" value="MPT_Adenylyltrnsfr/MoaC-Rel"/>
</dbReference>
<dbReference type="PROSITE" id="PS01078">
    <property type="entry name" value="MOCF_BIOSYNTHESIS_1"/>
    <property type="match status" value="1"/>
</dbReference>
<reference evidence="5" key="1">
    <citation type="journal article" date="2019" name="Int. J. Syst. Evol. Microbiol.">
        <title>The Global Catalogue of Microorganisms (GCM) 10K type strain sequencing project: providing services to taxonomists for standard genome sequencing and annotation.</title>
        <authorList>
            <consortium name="The Broad Institute Genomics Platform"/>
            <consortium name="The Broad Institute Genome Sequencing Center for Infectious Disease"/>
            <person name="Wu L."/>
            <person name="Ma J."/>
        </authorList>
    </citation>
    <scope>NUCLEOTIDE SEQUENCE [LARGE SCALE GENOMIC DNA]</scope>
    <source>
        <strain evidence="5">JCM 19125</strain>
    </source>
</reference>
<evidence type="ECO:0000256" key="2">
    <source>
        <dbReference type="ARBA" id="ARBA00023150"/>
    </source>
</evidence>
<name>A0ABP9F0Z6_9ACTN</name>
<dbReference type="PANTHER" id="PTHR43764:SF1">
    <property type="entry name" value="MOLYBDOPTERIN MOLYBDOTRANSFERASE"/>
    <property type="match status" value="1"/>
</dbReference>
<comment type="caution">
    <text evidence="4">The sequence shown here is derived from an EMBL/GenBank/DDBJ whole genome shotgun (WGS) entry which is preliminary data.</text>
</comment>
<protein>
    <submittedName>
        <fullName evidence="4">MogA/MoaB family molybdenum cofactor biosynthesis protein</fullName>
    </submittedName>
</protein>
<proteinExistence type="predicted"/>
<sequence>MAPPPLVMAPIIAYNLSPRLRPMSHPAAVITCSDRASADIYEDRSGPIAVAALQELGFDVSGPVIVPDDPEQIRLAIASAVDGGARIVVTTGGTGVNPADVTVEVTRDVIAYEVPGLMEEVRRRGAEKQPLALLSRGVAGVLALPDAKRALIINAPGSRGGVRDTLTVVGPLLHHVVDQLDGADHDMSAPPSAG</sequence>
<dbReference type="CDD" id="cd00886">
    <property type="entry name" value="MogA_MoaB"/>
    <property type="match status" value="1"/>
</dbReference>
<comment type="pathway">
    <text evidence="1">Cofactor biosynthesis; molybdopterin biosynthesis.</text>
</comment>
<dbReference type="InterPro" id="IPR008284">
    <property type="entry name" value="MoCF_biosynth_CS"/>
</dbReference>
<evidence type="ECO:0000256" key="1">
    <source>
        <dbReference type="ARBA" id="ARBA00005046"/>
    </source>
</evidence>
<keyword evidence="2" id="KW-0501">Molybdenum cofactor biosynthesis</keyword>
<dbReference type="SMART" id="SM00852">
    <property type="entry name" value="MoCF_biosynth"/>
    <property type="match status" value="1"/>
</dbReference>
<dbReference type="Pfam" id="PF00994">
    <property type="entry name" value="MoCF_biosynth"/>
    <property type="match status" value="1"/>
</dbReference>
<evidence type="ECO:0000313" key="5">
    <source>
        <dbReference type="Proteomes" id="UP001501521"/>
    </source>
</evidence>
<dbReference type="Proteomes" id="UP001501521">
    <property type="component" value="Unassembled WGS sequence"/>
</dbReference>
<dbReference type="InterPro" id="IPR036425">
    <property type="entry name" value="MoaB/Mog-like_dom_sf"/>
</dbReference>
<dbReference type="NCBIfam" id="TIGR00177">
    <property type="entry name" value="molyb_syn"/>
    <property type="match status" value="1"/>
</dbReference>
<evidence type="ECO:0000313" key="4">
    <source>
        <dbReference type="EMBL" id="GAA4891840.1"/>
    </source>
</evidence>